<dbReference type="SUPFAM" id="SSF52518">
    <property type="entry name" value="Thiamin diphosphate-binding fold (THDP-binding)"/>
    <property type="match status" value="2"/>
</dbReference>
<organism evidence="7 8">
    <name type="scientific">Nocardioides pocheonensis</name>
    <dbReference type="NCBI Taxonomy" id="661485"/>
    <lineage>
        <taxon>Bacteria</taxon>
        <taxon>Bacillati</taxon>
        <taxon>Actinomycetota</taxon>
        <taxon>Actinomycetes</taxon>
        <taxon>Propionibacteriales</taxon>
        <taxon>Nocardioidaceae</taxon>
        <taxon>Nocardioides</taxon>
    </lineage>
</organism>
<evidence type="ECO:0000259" key="6">
    <source>
        <dbReference type="Pfam" id="PF02776"/>
    </source>
</evidence>
<comment type="similarity">
    <text evidence="1 3">Belongs to the TPP enzyme family.</text>
</comment>
<proteinExistence type="inferred from homology"/>
<dbReference type="EMBL" id="RJSF01000046">
    <property type="protein sequence ID" value="RNM12187.1"/>
    <property type="molecule type" value="Genomic_DNA"/>
</dbReference>
<dbReference type="InterPro" id="IPR029035">
    <property type="entry name" value="DHS-like_NAD/FAD-binding_dom"/>
</dbReference>
<evidence type="ECO:0000259" key="4">
    <source>
        <dbReference type="Pfam" id="PF00205"/>
    </source>
</evidence>
<comment type="caution">
    <text evidence="7">The sequence shown here is derived from an EMBL/GenBank/DDBJ whole genome shotgun (WGS) entry which is preliminary data.</text>
</comment>
<dbReference type="Gene3D" id="3.40.50.970">
    <property type="match status" value="2"/>
</dbReference>
<dbReference type="GO" id="GO:0005948">
    <property type="term" value="C:acetolactate synthase complex"/>
    <property type="evidence" value="ECO:0007669"/>
    <property type="project" value="TreeGrafter"/>
</dbReference>
<dbReference type="GO" id="GO:0009097">
    <property type="term" value="P:isoleucine biosynthetic process"/>
    <property type="evidence" value="ECO:0007669"/>
    <property type="project" value="TreeGrafter"/>
</dbReference>
<dbReference type="CDD" id="cd00568">
    <property type="entry name" value="TPP_enzymes"/>
    <property type="match status" value="1"/>
</dbReference>
<reference evidence="7 8" key="1">
    <citation type="submission" date="2018-11" db="EMBL/GenBank/DDBJ databases">
        <authorList>
            <person name="Li F."/>
        </authorList>
    </citation>
    <scope>NUCLEOTIDE SEQUENCE [LARGE SCALE GENOMIC DNA]</scope>
    <source>
        <strain evidence="7 8">Gsoil 818</strain>
    </source>
</reference>
<accession>A0A3N0GIA0</accession>
<protein>
    <submittedName>
        <fullName evidence="7">Thiamine pyrophosphate-binding protein</fullName>
    </submittedName>
</protein>
<dbReference type="Pfam" id="PF00205">
    <property type="entry name" value="TPP_enzyme_M"/>
    <property type="match status" value="1"/>
</dbReference>
<feature type="domain" description="Thiamine pyrophosphate enzyme central" evidence="4">
    <location>
        <begin position="201"/>
        <end position="337"/>
    </location>
</feature>
<dbReference type="PANTHER" id="PTHR18968">
    <property type="entry name" value="THIAMINE PYROPHOSPHATE ENZYMES"/>
    <property type="match status" value="1"/>
</dbReference>
<feature type="domain" description="Thiamine pyrophosphate enzyme N-terminal TPP-binding" evidence="6">
    <location>
        <begin position="5"/>
        <end position="117"/>
    </location>
</feature>
<dbReference type="InterPro" id="IPR045229">
    <property type="entry name" value="TPP_enz"/>
</dbReference>
<evidence type="ECO:0000313" key="8">
    <source>
        <dbReference type="Proteomes" id="UP000279994"/>
    </source>
</evidence>
<dbReference type="GO" id="GO:0030976">
    <property type="term" value="F:thiamine pyrophosphate binding"/>
    <property type="evidence" value="ECO:0007669"/>
    <property type="project" value="InterPro"/>
</dbReference>
<dbReference type="GO" id="GO:0050660">
    <property type="term" value="F:flavin adenine dinucleotide binding"/>
    <property type="evidence" value="ECO:0007669"/>
    <property type="project" value="TreeGrafter"/>
</dbReference>
<evidence type="ECO:0000259" key="5">
    <source>
        <dbReference type="Pfam" id="PF02775"/>
    </source>
</evidence>
<evidence type="ECO:0000256" key="1">
    <source>
        <dbReference type="ARBA" id="ARBA00007812"/>
    </source>
</evidence>
<evidence type="ECO:0000256" key="2">
    <source>
        <dbReference type="ARBA" id="ARBA00023052"/>
    </source>
</evidence>
<dbReference type="InterPro" id="IPR011766">
    <property type="entry name" value="TPP_enzyme_TPP-bd"/>
</dbReference>
<dbReference type="CDD" id="cd07035">
    <property type="entry name" value="TPP_PYR_POX_like"/>
    <property type="match status" value="1"/>
</dbReference>
<dbReference type="InterPro" id="IPR012001">
    <property type="entry name" value="Thiamin_PyroP_enz_TPP-bd_dom"/>
</dbReference>
<dbReference type="RefSeq" id="WP_123224768.1">
    <property type="nucleotide sequence ID" value="NZ_RJSF01000046.1"/>
</dbReference>
<sequence>MGQITVAQAIARLLEQMGTEAAFGLNGHGNWALLDALVHETNIRSVAVRSEDHAIELADGYWRRTRKPPLPIVTTSVGPGNMNTVPPIATAYYESIGMLILVGVGATHWFDRGGIEEFYRHGPEDWVGVMKPITKKSLMVTRPDTAIDMFLRAYQTAHSGRPGPVVMAIPFDIQNTLIDDDLPDPTPYMMHRPPAPDPQGVAEAIEIIRAAQRPTVVVGSGIANSGAWDALLEFAETTGIPVATTPSGKAAFPEDHRLSLGCIGRAGTGQGNYAAQNADVVIGVGTHFTDIDTGAWTLFDIPTNTKLIHIDIDTSELGRAYPTAVAMTSDARLGLEAMTQAAREGEVAEQTGWTSVLDEKRTAWLAQTEEIRTSDIAPLHYGRVTWDTARIVAEKCPDASIHFDTGHMLSFGPSFLPASSRHVVHSGFMHRMGWSAASVLGASMASGDQPAIALLGDGAFLMRATVVPTAVELNLPIVWIVMDNRSLQIERETMLRVYGRESMCDYRKVGEEELWGPDFAAMAQAMGAEGVNVTKASEFGPALEAALDSGRPTLICVDTELETPQYRAIWYPYPANFHDTWKSGPLSAEAMPALPGESDGN</sequence>
<dbReference type="Gene3D" id="3.40.50.1220">
    <property type="entry name" value="TPP-binding domain"/>
    <property type="match status" value="1"/>
</dbReference>
<feature type="domain" description="Thiamine pyrophosphate enzyme TPP-binding" evidence="5">
    <location>
        <begin position="419"/>
        <end position="555"/>
    </location>
</feature>
<dbReference type="SUPFAM" id="SSF52467">
    <property type="entry name" value="DHS-like NAD/FAD-binding domain"/>
    <property type="match status" value="1"/>
</dbReference>
<dbReference type="OrthoDB" id="4494979at2"/>
<name>A0A3N0GIA0_9ACTN</name>
<gene>
    <name evidence="7" type="ORF">EFL26_20505</name>
</gene>
<dbReference type="GO" id="GO:0009099">
    <property type="term" value="P:L-valine biosynthetic process"/>
    <property type="evidence" value="ECO:0007669"/>
    <property type="project" value="TreeGrafter"/>
</dbReference>
<dbReference type="GO" id="GO:0000287">
    <property type="term" value="F:magnesium ion binding"/>
    <property type="evidence" value="ECO:0007669"/>
    <property type="project" value="InterPro"/>
</dbReference>
<dbReference type="InterPro" id="IPR029061">
    <property type="entry name" value="THDP-binding"/>
</dbReference>
<keyword evidence="8" id="KW-1185">Reference proteome</keyword>
<dbReference type="Pfam" id="PF02775">
    <property type="entry name" value="TPP_enzyme_C"/>
    <property type="match status" value="1"/>
</dbReference>
<dbReference type="AlphaFoldDB" id="A0A3N0GIA0"/>
<dbReference type="GO" id="GO:0003984">
    <property type="term" value="F:acetolactate synthase activity"/>
    <property type="evidence" value="ECO:0007669"/>
    <property type="project" value="TreeGrafter"/>
</dbReference>
<dbReference type="InterPro" id="IPR012000">
    <property type="entry name" value="Thiamin_PyroP_enz_cen_dom"/>
</dbReference>
<dbReference type="Pfam" id="PF02776">
    <property type="entry name" value="TPP_enzyme_N"/>
    <property type="match status" value="1"/>
</dbReference>
<dbReference type="Proteomes" id="UP000279994">
    <property type="component" value="Unassembled WGS sequence"/>
</dbReference>
<evidence type="ECO:0000256" key="3">
    <source>
        <dbReference type="RuleBase" id="RU362132"/>
    </source>
</evidence>
<keyword evidence="2 3" id="KW-0786">Thiamine pyrophosphate</keyword>
<evidence type="ECO:0000313" key="7">
    <source>
        <dbReference type="EMBL" id="RNM12187.1"/>
    </source>
</evidence>
<dbReference type="PANTHER" id="PTHR18968:SF13">
    <property type="entry name" value="ACETOLACTATE SYNTHASE CATALYTIC SUBUNIT, MITOCHONDRIAL"/>
    <property type="match status" value="1"/>
</dbReference>